<reference evidence="3 4" key="1">
    <citation type="submission" date="2019-12" db="EMBL/GenBank/DDBJ databases">
        <authorList>
            <person name="Feng G."/>
            <person name="Zhu H."/>
        </authorList>
    </citation>
    <scope>NUCLEOTIDE SEQUENCE [LARGE SCALE GENOMIC DNA]</scope>
    <source>
        <strain evidence="3 4">FGD1</strain>
    </source>
</reference>
<dbReference type="Pfam" id="PF26078">
    <property type="entry name" value="Baseplate_J_M"/>
    <property type="match status" value="1"/>
</dbReference>
<comment type="caution">
    <text evidence="3">The sequence shown here is derived from an EMBL/GenBank/DDBJ whole genome shotgun (WGS) entry which is preliminary data.</text>
</comment>
<organism evidence="3 4">
    <name type="scientific">Novosphingobium silvae</name>
    <dbReference type="NCBI Taxonomy" id="2692619"/>
    <lineage>
        <taxon>Bacteria</taxon>
        <taxon>Pseudomonadati</taxon>
        <taxon>Pseudomonadota</taxon>
        <taxon>Alphaproteobacteria</taxon>
        <taxon>Sphingomonadales</taxon>
        <taxon>Sphingomonadaceae</taxon>
        <taxon>Novosphingobium</taxon>
    </lineage>
</organism>
<evidence type="ECO:0000313" key="4">
    <source>
        <dbReference type="Proteomes" id="UP000465810"/>
    </source>
</evidence>
<feature type="domain" description="Baseplate J-like C-terminal" evidence="2">
    <location>
        <begin position="210"/>
        <end position="275"/>
    </location>
</feature>
<gene>
    <name evidence="3" type="ORF">GR702_01380</name>
</gene>
<dbReference type="InterPro" id="IPR052726">
    <property type="entry name" value="Phage_Baseplate_Hub"/>
</dbReference>
<dbReference type="EMBL" id="WVTD01000001">
    <property type="protein sequence ID" value="MYL96426.1"/>
    <property type="molecule type" value="Genomic_DNA"/>
</dbReference>
<evidence type="ECO:0000259" key="1">
    <source>
        <dbReference type="Pfam" id="PF26078"/>
    </source>
</evidence>
<dbReference type="AlphaFoldDB" id="A0A7X4K4Z5"/>
<dbReference type="RefSeq" id="WP_160984152.1">
    <property type="nucleotide sequence ID" value="NZ_WVTD01000001.1"/>
</dbReference>
<name>A0A7X4K4Z5_9SPHN</name>
<dbReference type="InterPro" id="IPR014507">
    <property type="entry name" value="Baseplate_assembly_J_pred"/>
</dbReference>
<feature type="domain" description="Baseplate J-like central" evidence="1">
    <location>
        <begin position="133"/>
        <end position="203"/>
    </location>
</feature>
<dbReference type="InterPro" id="IPR058530">
    <property type="entry name" value="Baseplate_J-like_C"/>
</dbReference>
<protein>
    <submittedName>
        <fullName evidence="3">Baseplate assembly protein</fullName>
    </submittedName>
</protein>
<dbReference type="PANTHER" id="PTHR35862">
    <property type="entry name" value="FELS-2 PROPHAGE PROTEIN"/>
    <property type="match status" value="1"/>
</dbReference>
<keyword evidence="4" id="KW-1185">Reference proteome</keyword>
<dbReference type="Pfam" id="PF26079">
    <property type="entry name" value="Baseplate_J_C"/>
    <property type="match status" value="1"/>
</dbReference>
<accession>A0A7X4K4Z5</accession>
<dbReference type="PANTHER" id="PTHR35862:SF1">
    <property type="entry name" value="FELS-2 PROPHAGE PROTEIN"/>
    <property type="match status" value="1"/>
</dbReference>
<evidence type="ECO:0000259" key="2">
    <source>
        <dbReference type="Pfam" id="PF26079"/>
    </source>
</evidence>
<dbReference type="InterPro" id="IPR058531">
    <property type="entry name" value="Baseplate_J_M"/>
</dbReference>
<proteinExistence type="predicted"/>
<sequence length="297" mass="31167">MVGSIATSPAVDLSTVPAPELVAQPDLAARRAGKLARLIELHAEFTALVESDPAVKLIEADSYDEQVLAQAFNDTARGLLLAYASGSNLDQLGALNDVARLVVTPATETTAAVLESDASFRQRIQLARHSFSVAGPELAYVHHARAAHGDVADATATSPAPGDVVVTVMSRSNGGVPSADVLSAVAALLKGPVRPLTDRVTVQEAQPVRYAIEAEIFPFAGPDQQLILDTARKSLDAYLASTRKLGRDIACSAHIAALHVGNVQRVRLISPAADTPVDMAHFPEPTVINLRIGGTEL</sequence>
<dbReference type="PIRSF" id="PIRSF020481">
    <property type="entry name" value="BAP"/>
    <property type="match status" value="1"/>
</dbReference>
<dbReference type="Proteomes" id="UP000465810">
    <property type="component" value="Unassembled WGS sequence"/>
</dbReference>
<evidence type="ECO:0000313" key="3">
    <source>
        <dbReference type="EMBL" id="MYL96426.1"/>
    </source>
</evidence>